<keyword evidence="4" id="KW-1185">Reference proteome</keyword>
<feature type="compositionally biased region" description="Basic and acidic residues" evidence="2">
    <location>
        <begin position="169"/>
        <end position="185"/>
    </location>
</feature>
<sequence length="220" mass="25283">MADFAREQLKKFGWTEGKGLGKNENGISTALKPKLKFDTYGVGHNPGEQFSFKWWDHVFNNAARNFDFINSEVGTLNDSTFTPCASCGDESEDEELISRETDEDMFKKCKGRTAHKAARHGYQMNGKLKRIEEQEKAYMTLQNGEETSMGMDQQDNKPYKKRKKNQVSDLKDLRNIKKKQMHSEEDVVNQGKIARKASNSLCNFSDTDVKTRKKQSKRYS</sequence>
<dbReference type="PANTHER" id="PTHR23149">
    <property type="entry name" value="G PATCH DOMAIN CONTAINING PROTEIN"/>
    <property type="match status" value="1"/>
</dbReference>
<gene>
    <name evidence="5" type="primary">LOC106458006</name>
</gene>
<organism evidence="4 5">
    <name type="scientific">Limulus polyphemus</name>
    <name type="common">Atlantic horseshoe crab</name>
    <dbReference type="NCBI Taxonomy" id="6850"/>
    <lineage>
        <taxon>Eukaryota</taxon>
        <taxon>Metazoa</taxon>
        <taxon>Ecdysozoa</taxon>
        <taxon>Arthropoda</taxon>
        <taxon>Chelicerata</taxon>
        <taxon>Merostomata</taxon>
        <taxon>Xiphosura</taxon>
        <taxon>Limulidae</taxon>
        <taxon>Limulus</taxon>
    </lineage>
</organism>
<evidence type="ECO:0000259" key="3">
    <source>
        <dbReference type="PROSITE" id="PS50174"/>
    </source>
</evidence>
<protein>
    <recommendedName>
        <fullName evidence="1">G patch domain-containing protein 4</fullName>
    </recommendedName>
</protein>
<feature type="domain" description="G-patch" evidence="3">
    <location>
        <begin position="1"/>
        <end position="47"/>
    </location>
</feature>
<proteinExistence type="predicted"/>
<dbReference type="RefSeq" id="XP_013772909.1">
    <property type="nucleotide sequence ID" value="XM_013917455.2"/>
</dbReference>
<dbReference type="InterPro" id="IPR050656">
    <property type="entry name" value="PINX1"/>
</dbReference>
<dbReference type="PANTHER" id="PTHR23149:SF9">
    <property type="entry name" value="G PATCH DOMAIN-CONTAINING PROTEIN 4"/>
    <property type="match status" value="1"/>
</dbReference>
<feature type="compositionally biased region" description="Basic residues" evidence="2">
    <location>
        <begin position="211"/>
        <end position="220"/>
    </location>
</feature>
<dbReference type="PROSITE" id="PS50174">
    <property type="entry name" value="G_PATCH"/>
    <property type="match status" value="1"/>
</dbReference>
<reference evidence="5" key="1">
    <citation type="submission" date="2025-08" db="UniProtKB">
        <authorList>
            <consortium name="RefSeq"/>
        </authorList>
    </citation>
    <scope>IDENTIFICATION</scope>
    <source>
        <tissue evidence="5">Muscle</tissue>
    </source>
</reference>
<feature type="compositionally biased region" description="Polar residues" evidence="2">
    <location>
        <begin position="144"/>
        <end position="153"/>
    </location>
</feature>
<evidence type="ECO:0000313" key="5">
    <source>
        <dbReference type="RefSeq" id="XP_013772909.1"/>
    </source>
</evidence>
<dbReference type="Pfam" id="PF01585">
    <property type="entry name" value="G-patch"/>
    <property type="match status" value="1"/>
</dbReference>
<dbReference type="InterPro" id="IPR000467">
    <property type="entry name" value="G_patch_dom"/>
</dbReference>
<dbReference type="GeneID" id="106458006"/>
<dbReference type="SMART" id="SM00443">
    <property type="entry name" value="G_patch"/>
    <property type="match status" value="1"/>
</dbReference>
<dbReference type="Proteomes" id="UP000694941">
    <property type="component" value="Unplaced"/>
</dbReference>
<name>A0ABM1B1I6_LIMPO</name>
<accession>A0ABM1B1I6</accession>
<evidence type="ECO:0000256" key="2">
    <source>
        <dbReference type="SAM" id="MobiDB-lite"/>
    </source>
</evidence>
<feature type="region of interest" description="Disordered" evidence="2">
    <location>
        <begin position="144"/>
        <end position="220"/>
    </location>
</feature>
<evidence type="ECO:0000313" key="4">
    <source>
        <dbReference type="Proteomes" id="UP000694941"/>
    </source>
</evidence>
<feature type="compositionally biased region" description="Polar residues" evidence="2">
    <location>
        <begin position="197"/>
        <end position="206"/>
    </location>
</feature>
<evidence type="ECO:0000256" key="1">
    <source>
        <dbReference type="ARBA" id="ARBA00040365"/>
    </source>
</evidence>